<comment type="subcellular location">
    <subcellularLocation>
        <location evidence="8">Nucleus</location>
    </subcellularLocation>
</comment>
<evidence type="ECO:0000256" key="6">
    <source>
        <dbReference type="ARBA" id="ARBA00023163"/>
    </source>
</evidence>
<evidence type="ECO:0000256" key="8">
    <source>
        <dbReference type="PROSITE-ProRule" id="PRU00071"/>
    </source>
</evidence>
<keyword evidence="7 8" id="KW-0539">Nucleus</keyword>
<accession>A0AA42B0F8</accession>
<keyword evidence="5 8" id="KW-0238">DNA-binding</keyword>
<keyword evidence="6" id="KW-0804">Transcription</keyword>
<feature type="domain" description="Dof-type" evidence="9">
    <location>
        <begin position="57"/>
        <end position="111"/>
    </location>
</feature>
<sequence>MVLEGSSMLSSAYSHIYDTIDTASATTSSPSNNTATNTNTSIATTTTTTTFSDQQNLRCPRCDSDNTKFSYYNNYNVNQPRHFCKTCRRYWTKGGAFRNVPIGSGRRKNKGSIVLTNSVKPNSKGKIRKASPGIVRSGLCCGYDDELTPSHNQIIWPSQKPQSSQLLDLQRANTPNRNPDFIKEEGNMSGSHMTMDSAVTSMVALNGRSLSLNLLGNSTTPCSVCSYFRRTNNNNQQTLQQQEQQQEQQQGFLEGENMNTEIQELYQRLVSSANCYSSGNSSASILNTAVPSISTASNMFEPVVIAIAGVGNNWNNPSSFDRSNLSTTNVHFDLSNSF</sequence>
<comment type="caution">
    <text evidence="10">The sequence shown here is derived from an EMBL/GenBank/DDBJ whole genome shotgun (WGS) entry which is preliminary data.</text>
</comment>
<dbReference type="Pfam" id="PF02701">
    <property type="entry name" value="Zn_ribbon_Dof"/>
    <property type="match status" value="1"/>
</dbReference>
<keyword evidence="4" id="KW-0805">Transcription regulation</keyword>
<dbReference type="PROSITE" id="PS01361">
    <property type="entry name" value="ZF_DOF_1"/>
    <property type="match status" value="1"/>
</dbReference>
<evidence type="ECO:0000256" key="1">
    <source>
        <dbReference type="ARBA" id="ARBA00022723"/>
    </source>
</evidence>
<keyword evidence="2 8" id="KW-0863">Zinc-finger</keyword>
<evidence type="ECO:0000256" key="3">
    <source>
        <dbReference type="ARBA" id="ARBA00022833"/>
    </source>
</evidence>
<gene>
    <name evidence="10" type="ORF">MKW94_002492</name>
</gene>
<dbReference type="PANTHER" id="PTHR31089:SF22">
    <property type="entry name" value="CYCLIC DOF FACTOR 4"/>
    <property type="match status" value="1"/>
</dbReference>
<dbReference type="PROSITE" id="PS50884">
    <property type="entry name" value="ZF_DOF_2"/>
    <property type="match status" value="1"/>
</dbReference>
<dbReference type="EMBL" id="JAJJMA010287421">
    <property type="protein sequence ID" value="MCL7046932.1"/>
    <property type="molecule type" value="Genomic_DNA"/>
</dbReference>
<name>A0AA42B0F8_PAPNU</name>
<dbReference type="Proteomes" id="UP001177140">
    <property type="component" value="Unassembled WGS sequence"/>
</dbReference>
<evidence type="ECO:0000313" key="11">
    <source>
        <dbReference type="Proteomes" id="UP001177140"/>
    </source>
</evidence>
<dbReference type="GO" id="GO:0005634">
    <property type="term" value="C:nucleus"/>
    <property type="evidence" value="ECO:0007669"/>
    <property type="project" value="UniProtKB-SubCell"/>
</dbReference>
<dbReference type="InterPro" id="IPR045174">
    <property type="entry name" value="Dof"/>
</dbReference>
<keyword evidence="1" id="KW-0479">Metal-binding</keyword>
<dbReference type="GO" id="GO:0008270">
    <property type="term" value="F:zinc ion binding"/>
    <property type="evidence" value="ECO:0007669"/>
    <property type="project" value="UniProtKB-KW"/>
</dbReference>
<dbReference type="PANTHER" id="PTHR31089">
    <property type="entry name" value="CYCLIC DOF FACTOR 2"/>
    <property type="match status" value="1"/>
</dbReference>
<dbReference type="GO" id="GO:0003700">
    <property type="term" value="F:DNA-binding transcription factor activity"/>
    <property type="evidence" value="ECO:0007669"/>
    <property type="project" value="InterPro"/>
</dbReference>
<protein>
    <recommendedName>
        <fullName evidence="9">Dof-type domain-containing protein</fullName>
    </recommendedName>
</protein>
<keyword evidence="11" id="KW-1185">Reference proteome</keyword>
<organism evidence="10 11">
    <name type="scientific">Papaver nudicaule</name>
    <name type="common">Iceland poppy</name>
    <dbReference type="NCBI Taxonomy" id="74823"/>
    <lineage>
        <taxon>Eukaryota</taxon>
        <taxon>Viridiplantae</taxon>
        <taxon>Streptophyta</taxon>
        <taxon>Embryophyta</taxon>
        <taxon>Tracheophyta</taxon>
        <taxon>Spermatophyta</taxon>
        <taxon>Magnoliopsida</taxon>
        <taxon>Ranunculales</taxon>
        <taxon>Papaveraceae</taxon>
        <taxon>Papaveroideae</taxon>
        <taxon>Papaver</taxon>
    </lineage>
</organism>
<keyword evidence="3" id="KW-0862">Zinc</keyword>
<reference evidence="10" key="1">
    <citation type="submission" date="2022-03" db="EMBL/GenBank/DDBJ databases">
        <title>A functionally conserved STORR gene fusion in Papaver species that diverged 16.8 million years ago.</title>
        <authorList>
            <person name="Catania T."/>
        </authorList>
    </citation>
    <scope>NUCLEOTIDE SEQUENCE</scope>
    <source>
        <strain evidence="10">S-191538</strain>
    </source>
</reference>
<evidence type="ECO:0000256" key="7">
    <source>
        <dbReference type="ARBA" id="ARBA00023242"/>
    </source>
</evidence>
<evidence type="ECO:0000256" key="5">
    <source>
        <dbReference type="ARBA" id="ARBA00023125"/>
    </source>
</evidence>
<evidence type="ECO:0000256" key="2">
    <source>
        <dbReference type="ARBA" id="ARBA00022771"/>
    </source>
</evidence>
<evidence type="ECO:0000259" key="9">
    <source>
        <dbReference type="PROSITE" id="PS50884"/>
    </source>
</evidence>
<dbReference type="GO" id="GO:0003677">
    <property type="term" value="F:DNA binding"/>
    <property type="evidence" value="ECO:0007669"/>
    <property type="project" value="UniProtKB-UniRule"/>
</dbReference>
<dbReference type="InterPro" id="IPR003851">
    <property type="entry name" value="Znf_Dof"/>
</dbReference>
<evidence type="ECO:0000313" key="10">
    <source>
        <dbReference type="EMBL" id="MCL7046932.1"/>
    </source>
</evidence>
<evidence type="ECO:0000256" key="4">
    <source>
        <dbReference type="ARBA" id="ARBA00023015"/>
    </source>
</evidence>
<dbReference type="AlphaFoldDB" id="A0AA42B0F8"/>
<proteinExistence type="predicted"/>